<evidence type="ECO:0000313" key="3">
    <source>
        <dbReference type="EMBL" id="KAF7290736.1"/>
    </source>
</evidence>
<evidence type="ECO:0000313" key="4">
    <source>
        <dbReference type="Proteomes" id="UP000636479"/>
    </source>
</evidence>
<dbReference type="Proteomes" id="UP000636479">
    <property type="component" value="Unassembled WGS sequence"/>
</dbReference>
<dbReference type="InterPro" id="IPR040898">
    <property type="entry name" value="CxC6"/>
</dbReference>
<dbReference type="Pfam" id="PF18721">
    <property type="entry name" value="CxC6"/>
    <property type="match status" value="1"/>
</dbReference>
<dbReference type="RefSeq" id="XP_037214096.1">
    <property type="nucleotide sequence ID" value="XM_037369598.1"/>
</dbReference>
<dbReference type="InterPro" id="IPR041539">
    <property type="entry name" value="CxC5"/>
</dbReference>
<evidence type="ECO:0000259" key="2">
    <source>
        <dbReference type="Pfam" id="PF18721"/>
    </source>
</evidence>
<name>A0A8H6S124_9AGAR</name>
<feature type="domain" description="CxC6 like cysteine cluster associated with KDZ" evidence="2">
    <location>
        <begin position="316"/>
        <end position="380"/>
    </location>
</feature>
<proteinExistence type="predicted"/>
<dbReference type="AlphaFoldDB" id="A0A8H6S124"/>
<accession>A0A8H6S124</accession>
<comment type="caution">
    <text evidence="3">The sequence shown here is derived from an EMBL/GenBank/DDBJ whole genome shotgun (WGS) entry which is preliminary data.</text>
</comment>
<organism evidence="3 4">
    <name type="scientific">Mycena indigotica</name>
    <dbReference type="NCBI Taxonomy" id="2126181"/>
    <lineage>
        <taxon>Eukaryota</taxon>
        <taxon>Fungi</taxon>
        <taxon>Dikarya</taxon>
        <taxon>Basidiomycota</taxon>
        <taxon>Agaricomycotina</taxon>
        <taxon>Agaricomycetes</taxon>
        <taxon>Agaricomycetidae</taxon>
        <taxon>Agaricales</taxon>
        <taxon>Marasmiineae</taxon>
        <taxon>Mycenaceae</taxon>
        <taxon>Mycena</taxon>
    </lineage>
</organism>
<keyword evidence="4" id="KW-1185">Reference proteome</keyword>
<dbReference type="EMBL" id="JACAZF010000014">
    <property type="protein sequence ID" value="KAF7290736.1"/>
    <property type="molecule type" value="Genomic_DNA"/>
</dbReference>
<sequence>MSQDTLLTSKSSDSSSLAHGLSLQQTFVFINILARLKNDIFLVQPSSFGNEDCAPSVLPPSILAFTSDALGIDEGMVESLWLAYKEEIWGWPASEPTDEEEKLFHEHGWKRGLTSLVLYPPTHFCDNPACGRQSPLKKATSRQVVVYTLARGVLPAYEIKLYCPNCFTTYFPDFSVLKGIRTYYAIDEIPGYIQVGAHQFIEKRLVTLWITMMLVAWVSGTNCSRIYDLALSQVDNELFEAGGWQFGCVLTTNHIWDAFTLYTLLDYHRRRNTRLVLPHTGLQKDRMTMAMEARNEEVIQRGFEETLGHEDIQVVVTDGLAIGHPRCREPHCTIPLNSNQDRFCPTHAFRINECAVVGCNHHVRSGYKTCDNSEHIEMEDLHTARGQAAFTLRNRLNRHRTAHPHDIVAGDSNGDHWVSEDAIQEDDEWTQLRGRRKQRAHFSRAHTHNEQTLVFPCGLIASRATFYEAEAVSNVLVFVEKAYSVPHARKPHHLIYDSNCDAAQQVAANEDWSWFDDIGMFVDVFHFKNKHDASHTFCQENCNPADCPHLMDGDKWYFNTSVAEQMNVWLGGYLAIVREMLPVKYNFFLNEMIRLHNHITLQKLEDGGHNVRVLPPRGPLPSYNRRRI</sequence>
<feature type="domain" description="CxC5 like cysteine cluster associated with KDZ" evidence="1">
    <location>
        <begin position="115"/>
        <end position="230"/>
    </location>
</feature>
<gene>
    <name evidence="3" type="ORF">MIND_01314300</name>
</gene>
<dbReference type="Pfam" id="PF18718">
    <property type="entry name" value="CxC5"/>
    <property type="match status" value="1"/>
</dbReference>
<protein>
    <recommendedName>
        <fullName evidence="5">CxC5 like cysteine cluster associated with KDZ domain-containing protein</fullName>
    </recommendedName>
</protein>
<dbReference type="OrthoDB" id="2639189at2759"/>
<evidence type="ECO:0000259" key="1">
    <source>
        <dbReference type="Pfam" id="PF18718"/>
    </source>
</evidence>
<evidence type="ECO:0008006" key="5">
    <source>
        <dbReference type="Google" id="ProtNLM"/>
    </source>
</evidence>
<dbReference type="GeneID" id="59352114"/>
<reference evidence="3" key="1">
    <citation type="submission" date="2020-05" db="EMBL/GenBank/DDBJ databases">
        <title>Mycena genomes resolve the evolution of fungal bioluminescence.</title>
        <authorList>
            <person name="Tsai I.J."/>
        </authorList>
    </citation>
    <scope>NUCLEOTIDE SEQUENCE</scope>
    <source>
        <strain evidence="3">171206Taipei</strain>
    </source>
</reference>